<dbReference type="Proteomes" id="UP000325004">
    <property type="component" value="Chromosome"/>
</dbReference>
<dbReference type="AlphaFoldDB" id="A0A5C0UHV1"/>
<dbReference type="Pfam" id="PF05135">
    <property type="entry name" value="Phage_connect_1"/>
    <property type="match status" value="1"/>
</dbReference>
<dbReference type="EMBL" id="CP043316">
    <property type="protein sequence ID" value="QEK38524.1"/>
    <property type="molecule type" value="Genomic_DNA"/>
</dbReference>
<dbReference type="OrthoDB" id="982482at2"/>
<reference evidence="1 2" key="1">
    <citation type="submission" date="2019-08" db="EMBL/GenBank/DDBJ databases">
        <title>Highly reduced genomes of protist endosymbionts show evolutionary convergence.</title>
        <authorList>
            <person name="George E."/>
            <person name="Husnik F."/>
            <person name="Tashyreva D."/>
            <person name="Prokopchuk G."/>
            <person name="Horak A."/>
            <person name="Kwong W.K."/>
            <person name="Lukes J."/>
            <person name="Keeling P.J."/>
        </authorList>
    </citation>
    <scope>NUCLEOTIDE SEQUENCE [LARGE SCALE GENOMIC DNA]</scope>
    <source>
        <strain evidence="1">1604LC</strain>
    </source>
</reference>
<evidence type="ECO:0008006" key="3">
    <source>
        <dbReference type="Google" id="ProtNLM"/>
    </source>
</evidence>
<keyword evidence="2" id="KW-1185">Reference proteome</keyword>
<proteinExistence type="predicted"/>
<dbReference type="RefSeq" id="WP_148971640.1">
    <property type="nucleotide sequence ID" value="NZ_CP043316.1"/>
</dbReference>
<name>A0A5C0UHV1_9PROT</name>
<accession>A0A5C0UHV1</accession>
<evidence type="ECO:0000313" key="2">
    <source>
        <dbReference type="Proteomes" id="UP000325004"/>
    </source>
</evidence>
<organism evidence="1 2">
    <name type="scientific">Candidatus Cytomitobacter primus</name>
    <dbReference type="NCBI Taxonomy" id="2066024"/>
    <lineage>
        <taxon>Bacteria</taxon>
        <taxon>Pseudomonadati</taxon>
        <taxon>Pseudomonadota</taxon>
        <taxon>Alphaproteobacteria</taxon>
        <taxon>Holosporales</taxon>
        <taxon>Holosporaceae</taxon>
        <taxon>Candidatus Cytomitobacter</taxon>
    </lineage>
</organism>
<gene>
    <name evidence="1" type="ORF">FZC34_01205</name>
</gene>
<dbReference type="Gene3D" id="1.10.3230.30">
    <property type="entry name" value="Phage gp6-like head-tail connector protein"/>
    <property type="match status" value="1"/>
</dbReference>
<protein>
    <recommendedName>
        <fullName evidence="3">Phage gp6-like head-tail connector protein</fullName>
    </recommendedName>
</protein>
<evidence type="ECO:0000313" key="1">
    <source>
        <dbReference type="EMBL" id="QEK38524.1"/>
    </source>
</evidence>
<sequence>MSYSLQLQKESSELPVDLDLIRKHFNIPPQQNDEYIEKILRIAISQAETYTDRSIVQKTWCYINKQIKVYLPKSPITNIISVETCNSNSSNFRATKFFDQIIHTDYRTIILDKRFLNKKIRITYDAGFTKETLPQSILQYIFQQFDVIYSGTTVIEDQIKYNSVLLNSYKSMSNKF</sequence>
<dbReference type="KEGG" id="cpri:FZC34_01205"/>
<dbReference type="InterPro" id="IPR021146">
    <property type="entry name" value="Phage_gp6-like_head-tail"/>
</dbReference>